<proteinExistence type="predicted"/>
<evidence type="ECO:0000256" key="1">
    <source>
        <dbReference type="SAM" id="MobiDB-lite"/>
    </source>
</evidence>
<keyword evidence="3" id="KW-1185">Reference proteome</keyword>
<feature type="region of interest" description="Disordered" evidence="1">
    <location>
        <begin position="1"/>
        <end position="23"/>
    </location>
</feature>
<dbReference type="EMBL" id="VSRR010117388">
    <property type="protein sequence ID" value="MPC99203.1"/>
    <property type="molecule type" value="Genomic_DNA"/>
</dbReference>
<reference evidence="2 3" key="1">
    <citation type="submission" date="2019-05" db="EMBL/GenBank/DDBJ databases">
        <title>Another draft genome of Portunus trituberculatus and its Hox gene families provides insights of decapod evolution.</title>
        <authorList>
            <person name="Jeong J.-H."/>
            <person name="Song I."/>
            <person name="Kim S."/>
            <person name="Choi T."/>
            <person name="Kim D."/>
            <person name="Ryu S."/>
            <person name="Kim W."/>
        </authorList>
    </citation>
    <scope>NUCLEOTIDE SEQUENCE [LARGE SCALE GENOMIC DNA]</scope>
    <source>
        <tissue evidence="2">Muscle</tissue>
    </source>
</reference>
<dbReference type="Proteomes" id="UP000324222">
    <property type="component" value="Unassembled WGS sequence"/>
</dbReference>
<organism evidence="2 3">
    <name type="scientific">Portunus trituberculatus</name>
    <name type="common">Swimming crab</name>
    <name type="synonym">Neptunus trituberculatus</name>
    <dbReference type="NCBI Taxonomy" id="210409"/>
    <lineage>
        <taxon>Eukaryota</taxon>
        <taxon>Metazoa</taxon>
        <taxon>Ecdysozoa</taxon>
        <taxon>Arthropoda</taxon>
        <taxon>Crustacea</taxon>
        <taxon>Multicrustacea</taxon>
        <taxon>Malacostraca</taxon>
        <taxon>Eumalacostraca</taxon>
        <taxon>Eucarida</taxon>
        <taxon>Decapoda</taxon>
        <taxon>Pleocyemata</taxon>
        <taxon>Brachyura</taxon>
        <taxon>Eubrachyura</taxon>
        <taxon>Portunoidea</taxon>
        <taxon>Portunidae</taxon>
        <taxon>Portuninae</taxon>
        <taxon>Portunus</taxon>
    </lineage>
</organism>
<comment type="caution">
    <text evidence="2">The sequence shown here is derived from an EMBL/GenBank/DDBJ whole genome shotgun (WGS) entry which is preliminary data.</text>
</comment>
<accession>A0A5B7JXM8</accession>
<protein>
    <submittedName>
        <fullName evidence="2">Uncharacterized protein</fullName>
    </submittedName>
</protein>
<sequence length="81" mass="9120">MKTRHGTDGIKTPPRPTSHHPPSTITITITITIITTVMPSFCRPITTSLHLYRYPHHPHHPPTLHLWSLAFRPNIGNALTS</sequence>
<evidence type="ECO:0000313" key="2">
    <source>
        <dbReference type="EMBL" id="MPC99203.1"/>
    </source>
</evidence>
<name>A0A5B7JXM8_PORTR</name>
<dbReference type="AlphaFoldDB" id="A0A5B7JXM8"/>
<gene>
    <name evidence="2" type="ORF">E2C01_094603</name>
</gene>
<evidence type="ECO:0000313" key="3">
    <source>
        <dbReference type="Proteomes" id="UP000324222"/>
    </source>
</evidence>